<dbReference type="InterPro" id="IPR007712">
    <property type="entry name" value="RelE/ParE_toxin"/>
</dbReference>
<reference evidence="3" key="1">
    <citation type="submission" date="2015-06" db="EMBL/GenBank/DDBJ databases">
        <authorList>
            <person name="Joergensen T."/>
        </authorList>
    </citation>
    <scope>NUCLEOTIDE SEQUENCE</scope>
    <source>
        <plasmid evidence="3">pRGRH0621</plasmid>
    </source>
</reference>
<sequence length="95" mass="10875">MKALSFSPRAEVDIDGIWDYSADNWGPDQADRYTDEIRDACHALASGRKQGRATNVRLGYRKCPTGSHVIYFRDRGDWLEIVRVLHSAQDAERHL</sequence>
<dbReference type="InterPro" id="IPR035093">
    <property type="entry name" value="RelE/ParE_toxin_dom_sf"/>
</dbReference>
<evidence type="ECO:0000313" key="3">
    <source>
        <dbReference type="EMBL" id="CRY95425.1"/>
    </source>
</evidence>
<comment type="similarity">
    <text evidence="1">Belongs to the RelE toxin family.</text>
</comment>
<evidence type="ECO:0000256" key="1">
    <source>
        <dbReference type="ARBA" id="ARBA00006226"/>
    </source>
</evidence>
<reference evidence="3" key="2">
    <citation type="submission" date="2015-07" db="EMBL/GenBank/DDBJ databases">
        <title>Plasmids, circular viruses and viroids from rat gut.</title>
        <authorList>
            <person name="Jorgensen T.J."/>
            <person name="Hansen M.A."/>
            <person name="Xu Z."/>
            <person name="Tabak M.A."/>
            <person name="Sorensen S.J."/>
            <person name="Hansen L.H."/>
        </authorList>
    </citation>
    <scope>NUCLEOTIDE SEQUENCE</scope>
    <source>
        <plasmid evidence="3">pRGRH0621</plasmid>
    </source>
</reference>
<geneLocation type="plasmid" evidence="3">
    <name>pRGRH0621</name>
</geneLocation>
<evidence type="ECO:0000256" key="2">
    <source>
        <dbReference type="ARBA" id="ARBA00022649"/>
    </source>
</evidence>
<dbReference type="Gene3D" id="3.30.2310.20">
    <property type="entry name" value="RelE-like"/>
    <property type="match status" value="1"/>
</dbReference>
<dbReference type="EMBL" id="LN853249">
    <property type="protein sequence ID" value="CRY95425.1"/>
    <property type="molecule type" value="Genomic_DNA"/>
</dbReference>
<dbReference type="PIRSF" id="PIRSF029218">
    <property type="entry name" value="ParE"/>
    <property type="match status" value="1"/>
</dbReference>
<name>A0A0H5Q223_9ZZZZ</name>
<keyword evidence="2" id="KW-1277">Toxin-antitoxin system</keyword>
<evidence type="ECO:0008006" key="4">
    <source>
        <dbReference type="Google" id="ProtNLM"/>
    </source>
</evidence>
<keyword evidence="3" id="KW-0614">Plasmid</keyword>
<protein>
    <recommendedName>
        <fullName evidence="4">Toxin</fullName>
    </recommendedName>
</protein>
<proteinExistence type="inferred from homology"/>
<dbReference type="PANTHER" id="PTHR33755:SF9">
    <property type="entry name" value="TOXIN PARE1"/>
    <property type="match status" value="1"/>
</dbReference>
<dbReference type="Pfam" id="PF05016">
    <property type="entry name" value="ParE_toxin"/>
    <property type="match status" value="1"/>
</dbReference>
<dbReference type="PANTHER" id="PTHR33755">
    <property type="entry name" value="TOXIN PARE1-RELATED"/>
    <property type="match status" value="1"/>
</dbReference>
<dbReference type="InterPro" id="IPR051803">
    <property type="entry name" value="TA_system_RelE-like_toxin"/>
</dbReference>
<dbReference type="InterPro" id="IPR028344">
    <property type="entry name" value="ParE1/4"/>
</dbReference>
<accession>A0A0H5Q223</accession>
<dbReference type="AlphaFoldDB" id="A0A0H5Q223"/>
<organism evidence="3">
    <name type="scientific">uncultured prokaryote</name>
    <dbReference type="NCBI Taxonomy" id="198431"/>
    <lineage>
        <taxon>unclassified sequences</taxon>
        <taxon>environmental samples</taxon>
    </lineage>
</organism>